<comment type="caution">
    <text evidence="1">The sequence shown here is derived from an EMBL/GenBank/DDBJ whole genome shotgun (WGS) entry which is preliminary data.</text>
</comment>
<name>A0A9D4RKS5_DREPO</name>
<evidence type="ECO:0000313" key="2">
    <source>
        <dbReference type="Proteomes" id="UP000828390"/>
    </source>
</evidence>
<accession>A0A9D4RKS5</accession>
<proteinExistence type="predicted"/>
<keyword evidence="2" id="KW-1185">Reference proteome</keyword>
<gene>
    <name evidence="1" type="ORF">DPMN_034287</name>
</gene>
<evidence type="ECO:0000313" key="1">
    <source>
        <dbReference type="EMBL" id="KAH3871093.1"/>
    </source>
</evidence>
<dbReference type="AlphaFoldDB" id="A0A9D4RKS5"/>
<reference evidence="1" key="1">
    <citation type="journal article" date="2019" name="bioRxiv">
        <title>The Genome of the Zebra Mussel, Dreissena polymorpha: A Resource for Invasive Species Research.</title>
        <authorList>
            <person name="McCartney M.A."/>
            <person name="Auch B."/>
            <person name="Kono T."/>
            <person name="Mallez S."/>
            <person name="Zhang Y."/>
            <person name="Obille A."/>
            <person name="Becker A."/>
            <person name="Abrahante J.E."/>
            <person name="Garbe J."/>
            <person name="Badalamenti J.P."/>
            <person name="Herman A."/>
            <person name="Mangelson H."/>
            <person name="Liachko I."/>
            <person name="Sullivan S."/>
            <person name="Sone E.D."/>
            <person name="Koren S."/>
            <person name="Silverstein K.A.T."/>
            <person name="Beckman K.B."/>
            <person name="Gohl D.M."/>
        </authorList>
    </citation>
    <scope>NUCLEOTIDE SEQUENCE</scope>
    <source>
        <strain evidence="1">Duluth1</strain>
        <tissue evidence="1">Whole animal</tissue>
    </source>
</reference>
<sequence>MCLLCVVQSWKNSRTKSSGHRQPLKNGVTWERCSENGGTIHTALEQSTGSM</sequence>
<organism evidence="1 2">
    <name type="scientific">Dreissena polymorpha</name>
    <name type="common">Zebra mussel</name>
    <name type="synonym">Mytilus polymorpha</name>
    <dbReference type="NCBI Taxonomy" id="45954"/>
    <lineage>
        <taxon>Eukaryota</taxon>
        <taxon>Metazoa</taxon>
        <taxon>Spiralia</taxon>
        <taxon>Lophotrochozoa</taxon>
        <taxon>Mollusca</taxon>
        <taxon>Bivalvia</taxon>
        <taxon>Autobranchia</taxon>
        <taxon>Heteroconchia</taxon>
        <taxon>Euheterodonta</taxon>
        <taxon>Imparidentia</taxon>
        <taxon>Neoheterodontei</taxon>
        <taxon>Myida</taxon>
        <taxon>Dreissenoidea</taxon>
        <taxon>Dreissenidae</taxon>
        <taxon>Dreissena</taxon>
    </lineage>
</organism>
<dbReference type="Proteomes" id="UP000828390">
    <property type="component" value="Unassembled WGS sequence"/>
</dbReference>
<reference evidence="1" key="2">
    <citation type="submission" date="2020-11" db="EMBL/GenBank/DDBJ databases">
        <authorList>
            <person name="McCartney M.A."/>
            <person name="Auch B."/>
            <person name="Kono T."/>
            <person name="Mallez S."/>
            <person name="Becker A."/>
            <person name="Gohl D.M."/>
            <person name="Silverstein K.A.T."/>
            <person name="Koren S."/>
            <person name="Bechman K.B."/>
            <person name="Herman A."/>
            <person name="Abrahante J.E."/>
            <person name="Garbe J."/>
        </authorList>
    </citation>
    <scope>NUCLEOTIDE SEQUENCE</scope>
    <source>
        <strain evidence="1">Duluth1</strain>
        <tissue evidence="1">Whole animal</tissue>
    </source>
</reference>
<protein>
    <submittedName>
        <fullName evidence="1">Uncharacterized protein</fullName>
    </submittedName>
</protein>
<dbReference type="EMBL" id="JAIWYP010000002">
    <property type="protein sequence ID" value="KAH3871093.1"/>
    <property type="molecule type" value="Genomic_DNA"/>
</dbReference>